<feature type="compositionally biased region" description="Polar residues" evidence="5">
    <location>
        <begin position="1"/>
        <end position="17"/>
    </location>
</feature>
<dbReference type="GO" id="GO:0010333">
    <property type="term" value="F:terpene synthase activity"/>
    <property type="evidence" value="ECO:0007669"/>
    <property type="project" value="InterPro"/>
</dbReference>
<dbReference type="PANTHER" id="PTHR31225:SF221">
    <property type="entry name" value="(-)-GERMACRENE D SYNTHASE"/>
    <property type="match status" value="1"/>
</dbReference>
<reference evidence="9" key="1">
    <citation type="journal article" date="2014" name="Nat. Genet.">
        <title>A reference genome for common bean and genome-wide analysis of dual domestications.</title>
        <authorList>
            <person name="Schmutz J."/>
            <person name="McClean P.E."/>
            <person name="Mamidi S."/>
            <person name="Wu G.A."/>
            <person name="Cannon S.B."/>
            <person name="Grimwood J."/>
            <person name="Jenkins J."/>
            <person name="Shu S."/>
            <person name="Song Q."/>
            <person name="Chavarro C."/>
            <person name="Torres-Torres M."/>
            <person name="Geffroy V."/>
            <person name="Moghaddam S.M."/>
            <person name="Gao D."/>
            <person name="Abernathy B."/>
            <person name="Barry K."/>
            <person name="Blair M."/>
            <person name="Brick M.A."/>
            <person name="Chovatia M."/>
            <person name="Gepts P."/>
            <person name="Goodstein D.M."/>
            <person name="Gonzales M."/>
            <person name="Hellsten U."/>
            <person name="Hyten D.L."/>
            <person name="Jia G."/>
            <person name="Kelly J.D."/>
            <person name="Kudrna D."/>
            <person name="Lee R."/>
            <person name="Richard M.M."/>
            <person name="Miklas P.N."/>
            <person name="Osorno J.M."/>
            <person name="Rodrigues J."/>
            <person name="Thareau V."/>
            <person name="Urrea C.A."/>
            <person name="Wang M."/>
            <person name="Yu Y."/>
            <person name="Zhang M."/>
            <person name="Wing R.A."/>
            <person name="Cregan P.B."/>
            <person name="Rokhsar D.S."/>
            <person name="Jackson S.A."/>
        </authorList>
    </citation>
    <scope>NUCLEOTIDE SEQUENCE [LARGE SCALE GENOMIC DNA]</scope>
    <source>
        <strain evidence="9">cv. G19833</strain>
    </source>
</reference>
<dbReference type="InterPro" id="IPR050148">
    <property type="entry name" value="Terpene_synthase-like"/>
</dbReference>
<dbReference type="GO" id="GO:0000287">
    <property type="term" value="F:magnesium ion binding"/>
    <property type="evidence" value="ECO:0007669"/>
    <property type="project" value="InterPro"/>
</dbReference>
<protein>
    <submittedName>
        <fullName evidence="8">Uncharacterized protein</fullName>
    </submittedName>
</protein>
<evidence type="ECO:0000313" key="9">
    <source>
        <dbReference type="Proteomes" id="UP000000226"/>
    </source>
</evidence>
<name>V7AH97_PHAVU</name>
<dbReference type="Pfam" id="PF01397">
    <property type="entry name" value="Terpene_synth"/>
    <property type="match status" value="1"/>
</dbReference>
<comment type="cofactor">
    <cofactor evidence="1">
        <name>Mg(2+)</name>
        <dbReference type="ChEBI" id="CHEBI:18420"/>
    </cofactor>
</comment>
<evidence type="ECO:0000313" key="8">
    <source>
        <dbReference type="EMBL" id="ESW04997.1"/>
    </source>
</evidence>
<evidence type="ECO:0000259" key="6">
    <source>
        <dbReference type="Pfam" id="PF01397"/>
    </source>
</evidence>
<dbReference type="InterPro" id="IPR044814">
    <property type="entry name" value="Terpene_cyclase_plant_C1"/>
</dbReference>
<dbReference type="Proteomes" id="UP000000226">
    <property type="component" value="Chromosome 11"/>
</dbReference>
<proteinExistence type="predicted"/>
<evidence type="ECO:0000256" key="2">
    <source>
        <dbReference type="ARBA" id="ARBA00022723"/>
    </source>
</evidence>
<accession>V7AH97</accession>
<evidence type="ECO:0000259" key="7">
    <source>
        <dbReference type="Pfam" id="PF03936"/>
    </source>
</evidence>
<evidence type="ECO:0000256" key="5">
    <source>
        <dbReference type="SAM" id="MobiDB-lite"/>
    </source>
</evidence>
<dbReference type="PANTHER" id="PTHR31225">
    <property type="entry name" value="OS04G0344100 PROTEIN-RELATED"/>
    <property type="match status" value="1"/>
</dbReference>
<dbReference type="SUPFAM" id="SSF48576">
    <property type="entry name" value="Terpenoid synthases"/>
    <property type="match status" value="1"/>
</dbReference>
<feature type="region of interest" description="Disordered" evidence="5">
    <location>
        <begin position="1"/>
        <end position="23"/>
    </location>
</feature>
<feature type="domain" description="Terpene synthase metal-binding" evidence="7">
    <location>
        <begin position="272"/>
        <end position="387"/>
    </location>
</feature>
<dbReference type="FunFam" id="1.50.10.130:FF:000001">
    <property type="entry name" value="Isoprene synthase, chloroplastic"/>
    <property type="match status" value="1"/>
</dbReference>
<dbReference type="CDD" id="cd00684">
    <property type="entry name" value="Terpene_cyclase_plant_C1"/>
    <property type="match status" value="1"/>
</dbReference>
<dbReference type="InterPro" id="IPR008949">
    <property type="entry name" value="Isoprenoid_synthase_dom_sf"/>
</dbReference>
<dbReference type="Gene3D" id="1.50.10.130">
    <property type="entry name" value="Terpene synthase, N-terminal domain"/>
    <property type="match status" value="1"/>
</dbReference>
<dbReference type="InterPro" id="IPR005630">
    <property type="entry name" value="Terpene_synthase_metal-bd"/>
</dbReference>
<organism evidence="8 9">
    <name type="scientific">Phaseolus vulgaris</name>
    <name type="common">Kidney bean</name>
    <name type="synonym">French bean</name>
    <dbReference type="NCBI Taxonomy" id="3885"/>
    <lineage>
        <taxon>Eukaryota</taxon>
        <taxon>Viridiplantae</taxon>
        <taxon>Streptophyta</taxon>
        <taxon>Embryophyta</taxon>
        <taxon>Tracheophyta</taxon>
        <taxon>Spermatophyta</taxon>
        <taxon>Magnoliopsida</taxon>
        <taxon>eudicotyledons</taxon>
        <taxon>Gunneridae</taxon>
        <taxon>Pentapetalae</taxon>
        <taxon>rosids</taxon>
        <taxon>fabids</taxon>
        <taxon>Fabales</taxon>
        <taxon>Fabaceae</taxon>
        <taxon>Papilionoideae</taxon>
        <taxon>50 kb inversion clade</taxon>
        <taxon>NPAAA clade</taxon>
        <taxon>indigoferoid/millettioid clade</taxon>
        <taxon>Phaseoleae</taxon>
        <taxon>Phaseolus</taxon>
    </lineage>
</organism>
<dbReference type="Gramene" id="ESW04997">
    <property type="protein sequence ID" value="ESW04997"/>
    <property type="gene ID" value="PHAVU_011G143100g"/>
</dbReference>
<keyword evidence="3" id="KW-0460">Magnesium</keyword>
<dbReference type="OrthoDB" id="1877784at2759"/>
<dbReference type="AlphaFoldDB" id="V7AH97"/>
<keyword evidence="4" id="KW-0456">Lyase</keyword>
<feature type="domain" description="Terpene synthase N-terminal" evidence="6">
    <location>
        <begin position="34"/>
        <end position="211"/>
    </location>
</feature>
<keyword evidence="2" id="KW-0479">Metal-binding</keyword>
<keyword evidence="9" id="KW-1185">Reference proteome</keyword>
<dbReference type="Gene3D" id="1.10.600.10">
    <property type="entry name" value="Farnesyl Diphosphate Synthase"/>
    <property type="match status" value="2"/>
</dbReference>
<sequence>MQQTMSNGSLSLPTSVNGAKPPFTRPTANFPPSVWGDRFLSYVPTNAETDSHIQQAKLLKEDVRKSLVSPIDHTNFSFKLNFIDSVQRLGVSYHFEYEIDSVLCQIYDISTKDNNIIAHSDHLYHTALLFRLLRQHGYRISSSIFCKFQDQTGKFKESLANDIEGMLSLFEAAGLRCHGEDMLEEAHKFSFEQLMKFITTQLNCSHGVRVQHSLKQSLRRGLPRLEATYYMSFYEEDPSHDEKLLAFAKLDFNMLQELHLKEVSSITKWWTKDLNVSTNLPFTRDRIVECCFWILGVYFEPQYSRWITTKVIALASTIDDLYDAYGTIDELELFTSAIERWDICCLVALPKYMQLCYRTILDVYEEIEQEMRKQGKVYFMKYAKKEFEQQREHVVSSIYCYMKQHKVSRECAIEELQKLVENAWKDINDACLAPTQVPMTFLMRALNFARVIDVLYKDEDNYTNAGGIMKVHIESLLVKKMSL</sequence>
<dbReference type="Pfam" id="PF03936">
    <property type="entry name" value="Terpene_synth_C"/>
    <property type="match status" value="1"/>
</dbReference>
<gene>
    <name evidence="8" type="ORF">PHAVU_011G143100g</name>
</gene>
<evidence type="ECO:0000256" key="4">
    <source>
        <dbReference type="ARBA" id="ARBA00023239"/>
    </source>
</evidence>
<dbReference type="GO" id="GO:0051707">
    <property type="term" value="P:response to other organism"/>
    <property type="evidence" value="ECO:0007669"/>
    <property type="project" value="UniProtKB-ARBA"/>
</dbReference>
<dbReference type="InterPro" id="IPR001906">
    <property type="entry name" value="Terpene_synth_N"/>
</dbReference>
<evidence type="ECO:0000256" key="3">
    <source>
        <dbReference type="ARBA" id="ARBA00022842"/>
    </source>
</evidence>
<dbReference type="GO" id="GO:0016102">
    <property type="term" value="P:diterpenoid biosynthetic process"/>
    <property type="evidence" value="ECO:0007669"/>
    <property type="project" value="InterPro"/>
</dbReference>
<dbReference type="InterPro" id="IPR036965">
    <property type="entry name" value="Terpene_synth_N_sf"/>
</dbReference>
<dbReference type="InterPro" id="IPR008930">
    <property type="entry name" value="Terpenoid_cyclase/PrenylTrfase"/>
</dbReference>
<dbReference type="EMBL" id="CM002298">
    <property type="protein sequence ID" value="ESW04997.1"/>
    <property type="molecule type" value="Genomic_DNA"/>
</dbReference>
<dbReference type="SUPFAM" id="SSF48239">
    <property type="entry name" value="Terpenoid cyclases/Protein prenyltransferases"/>
    <property type="match status" value="1"/>
</dbReference>
<evidence type="ECO:0000256" key="1">
    <source>
        <dbReference type="ARBA" id="ARBA00001946"/>
    </source>
</evidence>
<dbReference type="SMR" id="V7AH97"/>